<dbReference type="AlphaFoldDB" id="A0A1H8B881"/>
<dbReference type="RefSeq" id="WP_089917459.1">
    <property type="nucleotide sequence ID" value="NZ_FOBB01000006.1"/>
</dbReference>
<dbReference type="STRING" id="573321.SAMN04488505_106130"/>
<feature type="domain" description="General stress protein FMN-binding split barrel" evidence="1">
    <location>
        <begin position="21"/>
        <end position="169"/>
    </location>
</feature>
<dbReference type="InterPro" id="IPR038725">
    <property type="entry name" value="YdaG_split_barrel_FMN-bd"/>
</dbReference>
<dbReference type="OrthoDB" id="1432662at2"/>
<protein>
    <submittedName>
        <fullName evidence="2">General stress protein 26</fullName>
    </submittedName>
</protein>
<evidence type="ECO:0000313" key="3">
    <source>
        <dbReference type="Proteomes" id="UP000198984"/>
    </source>
</evidence>
<name>A0A1H8B881_9BACT</name>
<reference evidence="2 3" key="1">
    <citation type="submission" date="2016-10" db="EMBL/GenBank/DDBJ databases">
        <authorList>
            <person name="de Groot N.N."/>
        </authorList>
    </citation>
    <scope>NUCLEOTIDE SEQUENCE [LARGE SCALE GENOMIC DNA]</scope>
    <source>
        <strain evidence="2 3">DSM 21039</strain>
    </source>
</reference>
<organism evidence="2 3">
    <name type="scientific">Chitinophaga rupis</name>
    <dbReference type="NCBI Taxonomy" id="573321"/>
    <lineage>
        <taxon>Bacteria</taxon>
        <taxon>Pseudomonadati</taxon>
        <taxon>Bacteroidota</taxon>
        <taxon>Chitinophagia</taxon>
        <taxon>Chitinophagales</taxon>
        <taxon>Chitinophagaceae</taxon>
        <taxon>Chitinophaga</taxon>
    </lineage>
</organism>
<evidence type="ECO:0000313" key="2">
    <source>
        <dbReference type="EMBL" id="SEM78248.1"/>
    </source>
</evidence>
<sequence length="178" mass="20073">MDSINQQQPEKNRENLQGMEAAHKLKELGEKAKTCFFCTHITTGKQFAVRPMAVQHIDDDGTCWFLSATDSEKNIDIAEDPAVQLLFQGSTHSDFLSFYGHATISQDKEKIAELWEPVFKTWFTEGQDDPRISVIRVVPEEGYYWDTKHGQVVAFAKQVAGAMMGKTLDDSIEGTLKL</sequence>
<proteinExistence type="predicted"/>
<evidence type="ECO:0000259" key="1">
    <source>
        <dbReference type="Pfam" id="PF16242"/>
    </source>
</evidence>
<dbReference type="InterPro" id="IPR052917">
    <property type="entry name" value="Stress-Dev_Protein"/>
</dbReference>
<gene>
    <name evidence="2" type="ORF">SAMN04488505_106130</name>
</gene>
<dbReference type="InterPro" id="IPR012349">
    <property type="entry name" value="Split_barrel_FMN-bd"/>
</dbReference>
<dbReference type="PANTHER" id="PTHR34818">
    <property type="entry name" value="PROTEIN BLI-3"/>
    <property type="match status" value="1"/>
</dbReference>
<accession>A0A1H8B881</accession>
<dbReference type="Pfam" id="PF16242">
    <property type="entry name" value="Pyrid_ox_like"/>
    <property type="match status" value="1"/>
</dbReference>
<dbReference type="Proteomes" id="UP000198984">
    <property type="component" value="Unassembled WGS sequence"/>
</dbReference>
<dbReference type="SUPFAM" id="SSF50475">
    <property type="entry name" value="FMN-binding split barrel"/>
    <property type="match status" value="1"/>
</dbReference>
<dbReference type="Gene3D" id="2.30.110.10">
    <property type="entry name" value="Electron Transport, Fmn-binding Protein, Chain A"/>
    <property type="match status" value="1"/>
</dbReference>
<dbReference type="PANTHER" id="PTHR34818:SF1">
    <property type="entry name" value="PROTEIN BLI-3"/>
    <property type="match status" value="1"/>
</dbReference>
<dbReference type="EMBL" id="FOBB01000006">
    <property type="protein sequence ID" value="SEM78248.1"/>
    <property type="molecule type" value="Genomic_DNA"/>
</dbReference>
<keyword evidence="3" id="KW-1185">Reference proteome</keyword>